<evidence type="ECO:0000259" key="14">
    <source>
        <dbReference type="SMART" id="SM00065"/>
    </source>
</evidence>
<dbReference type="SUPFAM" id="SSF55781">
    <property type="entry name" value="GAF domain-like"/>
    <property type="match status" value="1"/>
</dbReference>
<dbReference type="RefSeq" id="WP_345121326.1">
    <property type="nucleotide sequence ID" value="NZ_BAABAT010000002.1"/>
</dbReference>
<dbReference type="CDD" id="cd16917">
    <property type="entry name" value="HATPase_UhpB-NarQ-NarX-like"/>
    <property type="match status" value="1"/>
</dbReference>
<keyword evidence="17" id="KW-1185">Reference proteome</keyword>
<dbReference type="InterPro" id="IPR011712">
    <property type="entry name" value="Sig_transdc_His_kin_sub3_dim/P"/>
</dbReference>
<evidence type="ECO:0000256" key="13">
    <source>
        <dbReference type="SAM" id="Phobius"/>
    </source>
</evidence>
<evidence type="ECO:0000256" key="9">
    <source>
        <dbReference type="ARBA" id="ARBA00022840"/>
    </source>
</evidence>
<evidence type="ECO:0000256" key="2">
    <source>
        <dbReference type="ARBA" id="ARBA00004141"/>
    </source>
</evidence>
<comment type="catalytic activity">
    <reaction evidence="1">
        <text>ATP + protein L-histidine = ADP + protein N-phospho-L-histidine.</text>
        <dbReference type="EC" id="2.7.13.3"/>
    </reaction>
</comment>
<evidence type="ECO:0000256" key="7">
    <source>
        <dbReference type="ARBA" id="ARBA00022741"/>
    </source>
</evidence>
<dbReference type="EMBL" id="BAABAT010000002">
    <property type="protein sequence ID" value="GAA4244554.1"/>
    <property type="molecule type" value="Genomic_DNA"/>
</dbReference>
<dbReference type="Gene3D" id="1.20.120.620">
    <property type="entry name" value="Backbone structure of the membrane domain of e. Coli histidine kinase receptor kdpd"/>
    <property type="match status" value="1"/>
</dbReference>
<keyword evidence="10 13" id="KW-1133">Transmembrane helix</keyword>
<keyword evidence="9" id="KW-0067">ATP-binding</keyword>
<keyword evidence="12 13" id="KW-0472">Membrane</keyword>
<gene>
    <name evidence="16" type="ORF">GCM10022255_008060</name>
</gene>
<dbReference type="Proteomes" id="UP001500620">
    <property type="component" value="Unassembled WGS sequence"/>
</dbReference>
<dbReference type="SMART" id="SM00387">
    <property type="entry name" value="HATPase_c"/>
    <property type="match status" value="1"/>
</dbReference>
<dbReference type="InterPro" id="IPR003594">
    <property type="entry name" value="HATPase_dom"/>
</dbReference>
<feature type="transmembrane region" description="Helical" evidence="13">
    <location>
        <begin position="46"/>
        <end position="75"/>
    </location>
</feature>
<comment type="caution">
    <text evidence="16">The sequence shown here is derived from an EMBL/GenBank/DDBJ whole genome shotgun (WGS) entry which is preliminary data.</text>
</comment>
<protein>
    <recommendedName>
        <fullName evidence="3">histidine kinase</fullName>
        <ecNumber evidence="3">2.7.13.3</ecNumber>
    </recommendedName>
</protein>
<dbReference type="Pfam" id="PF02518">
    <property type="entry name" value="HATPase_c"/>
    <property type="match status" value="1"/>
</dbReference>
<evidence type="ECO:0000256" key="11">
    <source>
        <dbReference type="ARBA" id="ARBA00023012"/>
    </source>
</evidence>
<dbReference type="InterPro" id="IPR003018">
    <property type="entry name" value="GAF"/>
</dbReference>
<dbReference type="InterPro" id="IPR038318">
    <property type="entry name" value="KdpD_sf"/>
</dbReference>
<feature type="domain" description="GAF" evidence="14">
    <location>
        <begin position="260"/>
        <end position="406"/>
    </location>
</feature>
<dbReference type="Gene3D" id="3.30.565.10">
    <property type="entry name" value="Histidine kinase-like ATPase, C-terminal domain"/>
    <property type="match status" value="1"/>
</dbReference>
<organism evidence="16 17">
    <name type="scientific">Dactylosporangium darangshiense</name>
    <dbReference type="NCBI Taxonomy" id="579108"/>
    <lineage>
        <taxon>Bacteria</taxon>
        <taxon>Bacillati</taxon>
        <taxon>Actinomycetota</taxon>
        <taxon>Actinomycetes</taxon>
        <taxon>Micromonosporales</taxon>
        <taxon>Micromonosporaceae</taxon>
        <taxon>Dactylosporangium</taxon>
    </lineage>
</organism>
<keyword evidence="5" id="KW-0808">Transferase</keyword>
<proteinExistence type="predicted"/>
<dbReference type="InterPro" id="IPR025201">
    <property type="entry name" value="KdpD_TM"/>
</dbReference>
<dbReference type="InterPro" id="IPR036890">
    <property type="entry name" value="HATPase_C_sf"/>
</dbReference>
<dbReference type="Pfam" id="PF13493">
    <property type="entry name" value="DUF4118"/>
    <property type="match status" value="1"/>
</dbReference>
<dbReference type="SUPFAM" id="SSF55874">
    <property type="entry name" value="ATPase domain of HSP90 chaperone/DNA topoisomerase II/histidine kinase"/>
    <property type="match status" value="1"/>
</dbReference>
<reference evidence="17" key="1">
    <citation type="journal article" date="2019" name="Int. J. Syst. Evol. Microbiol.">
        <title>The Global Catalogue of Microorganisms (GCM) 10K type strain sequencing project: providing services to taxonomists for standard genome sequencing and annotation.</title>
        <authorList>
            <consortium name="The Broad Institute Genomics Platform"/>
            <consortium name="The Broad Institute Genome Sequencing Center for Infectious Disease"/>
            <person name="Wu L."/>
            <person name="Ma J."/>
        </authorList>
    </citation>
    <scope>NUCLEOTIDE SEQUENCE [LARGE SCALE GENOMIC DNA]</scope>
    <source>
        <strain evidence="17">JCM 17441</strain>
    </source>
</reference>
<dbReference type="SMART" id="SM00065">
    <property type="entry name" value="GAF"/>
    <property type="match status" value="1"/>
</dbReference>
<feature type="transmembrane region" description="Helical" evidence="13">
    <location>
        <begin position="95"/>
        <end position="115"/>
    </location>
</feature>
<dbReference type="Pfam" id="PF01590">
    <property type="entry name" value="GAF"/>
    <property type="match status" value="1"/>
</dbReference>
<dbReference type="InterPro" id="IPR029016">
    <property type="entry name" value="GAF-like_dom_sf"/>
</dbReference>
<feature type="domain" description="Histidine kinase/HSP90-like ATPase" evidence="15">
    <location>
        <begin position="519"/>
        <end position="609"/>
    </location>
</feature>
<keyword evidence="4" id="KW-0597">Phosphoprotein</keyword>
<evidence type="ECO:0000256" key="6">
    <source>
        <dbReference type="ARBA" id="ARBA00022692"/>
    </source>
</evidence>
<keyword evidence="11" id="KW-0902">Two-component regulatory system</keyword>
<evidence type="ECO:0000256" key="12">
    <source>
        <dbReference type="ARBA" id="ARBA00023136"/>
    </source>
</evidence>
<keyword evidence="8" id="KW-0418">Kinase</keyword>
<evidence type="ECO:0000256" key="1">
    <source>
        <dbReference type="ARBA" id="ARBA00000085"/>
    </source>
</evidence>
<evidence type="ECO:0000256" key="5">
    <source>
        <dbReference type="ARBA" id="ARBA00022679"/>
    </source>
</evidence>
<accession>A0ABP8CXJ9</accession>
<dbReference type="InterPro" id="IPR050482">
    <property type="entry name" value="Sensor_HK_TwoCompSys"/>
</dbReference>
<evidence type="ECO:0000256" key="4">
    <source>
        <dbReference type="ARBA" id="ARBA00022553"/>
    </source>
</evidence>
<evidence type="ECO:0000256" key="10">
    <source>
        <dbReference type="ARBA" id="ARBA00022989"/>
    </source>
</evidence>
<keyword evidence="6 13" id="KW-0812">Transmembrane</keyword>
<feature type="transmembrane region" description="Helical" evidence="13">
    <location>
        <begin position="15"/>
        <end position="34"/>
    </location>
</feature>
<sequence>MRLVSWLVRPTPPPLPVGIAVCALFVVAETLIVYPLGRVARADELAVVYMIGVLAVSMIWGFRLAVVTSVASALAFHFFHVPPVGKFSFADNLDWFELAVFIAVALLVSSMARLARSRAVESVQRRREADLIAGLAQLMLGSNDLASVLPEASRRLAQALELPYAQITLESVAGDERRAALPLRGRLEPGTLLVPADLPEPTLRRLRDQVVPALDALLSAAHDGELMSISLRTSRDELRAPAEEQAALRRVATLVGRGVAPSEIFAAVAMETARLLDADASRLLRYEAPGTVTVIAEFSKPGVETLLGRRLAIAGGATEMVYRTSRPARVDTYQDRAGPLAALARDEGLHSSVAAPILVDGRLWGTMVVLWARHEAPPAGAEYRLAEFTELLATAVGNAESRAELTASRARIVVAADDARRRIERDLHDGVQQRLVALGLDLRAAEALVPQGLDELKARLSDTTDGLTGVFKDLQEIARGIHPAILSQGGLGPALKALALRCPIPVELNLGTQRRLPERVEVAAYYIVSEALTNATKHAHASAIVVDVETRSQMLVLSIRDNGIGGADPRLGSGLVGLADRVEALGGHLHVASPLGGGTSLRVELPSAEALARLPEPG</sequence>
<evidence type="ECO:0000259" key="15">
    <source>
        <dbReference type="SMART" id="SM00387"/>
    </source>
</evidence>
<evidence type="ECO:0000256" key="8">
    <source>
        <dbReference type="ARBA" id="ARBA00022777"/>
    </source>
</evidence>
<evidence type="ECO:0000256" key="3">
    <source>
        <dbReference type="ARBA" id="ARBA00012438"/>
    </source>
</evidence>
<dbReference type="Gene3D" id="3.30.450.40">
    <property type="match status" value="1"/>
</dbReference>
<dbReference type="Pfam" id="PF07730">
    <property type="entry name" value="HisKA_3"/>
    <property type="match status" value="1"/>
</dbReference>
<dbReference type="Gene3D" id="1.20.5.1930">
    <property type="match status" value="1"/>
</dbReference>
<dbReference type="PANTHER" id="PTHR24421:SF10">
    <property type="entry name" value="NITRATE_NITRITE SENSOR PROTEIN NARQ"/>
    <property type="match status" value="1"/>
</dbReference>
<name>A0ABP8CXJ9_9ACTN</name>
<evidence type="ECO:0000313" key="17">
    <source>
        <dbReference type="Proteomes" id="UP001500620"/>
    </source>
</evidence>
<dbReference type="PANTHER" id="PTHR24421">
    <property type="entry name" value="NITRATE/NITRITE SENSOR PROTEIN NARX-RELATED"/>
    <property type="match status" value="1"/>
</dbReference>
<evidence type="ECO:0000313" key="16">
    <source>
        <dbReference type="EMBL" id="GAA4244554.1"/>
    </source>
</evidence>
<keyword evidence="7" id="KW-0547">Nucleotide-binding</keyword>
<dbReference type="EC" id="2.7.13.3" evidence="3"/>
<comment type="subcellular location">
    <subcellularLocation>
        <location evidence="2">Membrane</location>
        <topology evidence="2">Multi-pass membrane protein</topology>
    </subcellularLocation>
</comment>